<evidence type="ECO:0000256" key="1">
    <source>
        <dbReference type="SAM" id="MobiDB-lite"/>
    </source>
</evidence>
<proteinExistence type="predicted"/>
<feature type="compositionally biased region" description="Acidic residues" evidence="1">
    <location>
        <begin position="215"/>
        <end position="225"/>
    </location>
</feature>
<feature type="compositionally biased region" description="Basic and acidic residues" evidence="1">
    <location>
        <begin position="123"/>
        <end position="142"/>
    </location>
</feature>
<accession>A0AAV4T004</accession>
<dbReference type="Proteomes" id="UP001054945">
    <property type="component" value="Unassembled WGS sequence"/>
</dbReference>
<feature type="compositionally biased region" description="Low complexity" evidence="1">
    <location>
        <begin position="174"/>
        <end position="214"/>
    </location>
</feature>
<dbReference type="AlphaFoldDB" id="A0AAV4T004"/>
<feature type="region of interest" description="Disordered" evidence="1">
    <location>
        <begin position="123"/>
        <end position="225"/>
    </location>
</feature>
<feature type="compositionally biased region" description="Low complexity" evidence="1">
    <location>
        <begin position="154"/>
        <end position="164"/>
    </location>
</feature>
<keyword evidence="3" id="KW-1185">Reference proteome</keyword>
<evidence type="ECO:0000313" key="2">
    <source>
        <dbReference type="EMBL" id="GIY38007.1"/>
    </source>
</evidence>
<organism evidence="2 3">
    <name type="scientific">Caerostris extrusa</name>
    <name type="common">Bark spider</name>
    <name type="synonym">Caerostris bankana</name>
    <dbReference type="NCBI Taxonomy" id="172846"/>
    <lineage>
        <taxon>Eukaryota</taxon>
        <taxon>Metazoa</taxon>
        <taxon>Ecdysozoa</taxon>
        <taxon>Arthropoda</taxon>
        <taxon>Chelicerata</taxon>
        <taxon>Arachnida</taxon>
        <taxon>Araneae</taxon>
        <taxon>Araneomorphae</taxon>
        <taxon>Entelegynae</taxon>
        <taxon>Araneoidea</taxon>
        <taxon>Araneidae</taxon>
        <taxon>Caerostris</taxon>
    </lineage>
</organism>
<reference evidence="2 3" key="1">
    <citation type="submission" date="2021-06" db="EMBL/GenBank/DDBJ databases">
        <title>Caerostris extrusa draft genome.</title>
        <authorList>
            <person name="Kono N."/>
            <person name="Arakawa K."/>
        </authorList>
    </citation>
    <scope>NUCLEOTIDE SEQUENCE [LARGE SCALE GENOMIC DNA]</scope>
</reference>
<evidence type="ECO:0000313" key="3">
    <source>
        <dbReference type="Proteomes" id="UP001054945"/>
    </source>
</evidence>
<sequence length="225" mass="24869">MRFPIVAPLETLGPIRRVGGEYTTAKRMNFAPVAIHMDRDKMQVPVVGRDGKIYRGATDTSEETEDMKTTSRPEISPTLVSLYVDGKPAYERKKPVPLIQMPHADLTRLVKVMRAQNPEYWREREMEKATVEPSEPVEKAESEGEEASAESSKESVTSVTSTEGEASEPEEPTSSEPEPSSESSKEPTPSETEPSSESSKEPMPSELEPSMEPSGIEEAEVEVEI</sequence>
<dbReference type="EMBL" id="BPLR01010248">
    <property type="protein sequence ID" value="GIY38007.1"/>
    <property type="molecule type" value="Genomic_DNA"/>
</dbReference>
<protein>
    <submittedName>
        <fullName evidence="2">Uncharacterized protein</fullName>
    </submittedName>
</protein>
<comment type="caution">
    <text evidence="2">The sequence shown here is derived from an EMBL/GenBank/DDBJ whole genome shotgun (WGS) entry which is preliminary data.</text>
</comment>
<name>A0AAV4T004_CAEEX</name>
<gene>
    <name evidence="2" type="primary">AVEN_10965_1</name>
    <name evidence="2" type="ORF">CEXT_638461</name>
</gene>